<dbReference type="GO" id="GO:0070007">
    <property type="term" value="F:glutamic-type endopeptidase activity"/>
    <property type="evidence" value="ECO:0007669"/>
    <property type="project" value="InterPro"/>
</dbReference>
<feature type="signal peptide" evidence="2">
    <location>
        <begin position="1"/>
        <end position="18"/>
    </location>
</feature>
<evidence type="ECO:0000256" key="1">
    <source>
        <dbReference type="PIRSR" id="PIRSR600250-50"/>
    </source>
</evidence>
<dbReference type="PANTHER" id="PTHR37536:SF1">
    <property type="entry name" value="ASPERGILLOPEPSIN, PUTAITVE (AFU_ORTHOLOGUE AFUA_7G01200)"/>
    <property type="match status" value="1"/>
</dbReference>
<gene>
    <name evidence="3" type="ORF">GSI_02062</name>
</gene>
<dbReference type="CDD" id="cd13426">
    <property type="entry name" value="Peptidase_G1"/>
    <property type="match status" value="1"/>
</dbReference>
<dbReference type="STRING" id="1077348.A0A2G8SNI2"/>
<dbReference type="AlphaFoldDB" id="A0A2G8SNI2"/>
<dbReference type="InterPro" id="IPR000250">
    <property type="entry name" value="Peptidase_G1"/>
</dbReference>
<comment type="caution">
    <text evidence="3">The sequence shown here is derived from an EMBL/GenBank/DDBJ whole genome shotgun (WGS) entry which is preliminary data.</text>
</comment>
<evidence type="ECO:0000313" key="3">
    <source>
        <dbReference type="EMBL" id="PIL35337.1"/>
    </source>
</evidence>
<dbReference type="PANTHER" id="PTHR37536">
    <property type="entry name" value="PUTATIVE (AFU_ORTHOLOGUE AFUA_3G02970)-RELATED"/>
    <property type="match status" value="1"/>
</dbReference>
<name>A0A2G8SNI2_9APHY</name>
<dbReference type="GO" id="GO:0006508">
    <property type="term" value="P:proteolysis"/>
    <property type="evidence" value="ECO:0007669"/>
    <property type="project" value="InterPro"/>
</dbReference>
<dbReference type="OrthoDB" id="2862635at2759"/>
<dbReference type="InterPro" id="IPR038656">
    <property type="entry name" value="Peptidase_G1_sf"/>
</dbReference>
<proteinExistence type="predicted"/>
<protein>
    <recommendedName>
        <fullName evidence="5">Aspergillopepsin</fullName>
    </recommendedName>
</protein>
<dbReference type="Gene3D" id="2.60.120.700">
    <property type="entry name" value="Peptidase G1"/>
    <property type="match status" value="1"/>
</dbReference>
<dbReference type="PRINTS" id="PR00977">
    <property type="entry name" value="SCYTLDPTASE"/>
</dbReference>
<dbReference type="SUPFAM" id="SSF49899">
    <property type="entry name" value="Concanavalin A-like lectins/glucanases"/>
    <property type="match status" value="1"/>
</dbReference>
<dbReference type="Pfam" id="PF01828">
    <property type="entry name" value="Peptidase_A4"/>
    <property type="match status" value="1"/>
</dbReference>
<evidence type="ECO:0000256" key="2">
    <source>
        <dbReference type="SAM" id="SignalP"/>
    </source>
</evidence>
<keyword evidence="4" id="KW-1185">Reference proteome</keyword>
<dbReference type="InterPro" id="IPR013320">
    <property type="entry name" value="ConA-like_dom_sf"/>
</dbReference>
<evidence type="ECO:0008006" key="5">
    <source>
        <dbReference type="Google" id="ProtNLM"/>
    </source>
</evidence>
<dbReference type="EMBL" id="AYKW01000003">
    <property type="protein sequence ID" value="PIL35337.1"/>
    <property type="molecule type" value="Genomic_DNA"/>
</dbReference>
<dbReference type="Proteomes" id="UP000230002">
    <property type="component" value="Unassembled WGS sequence"/>
</dbReference>
<keyword evidence="2" id="KW-0732">Signal</keyword>
<accession>A0A2G8SNI2</accession>
<feature type="active site" description="Proton acceptor" evidence="1">
    <location>
        <position position="212"/>
    </location>
</feature>
<reference evidence="3 4" key="1">
    <citation type="journal article" date="2015" name="Sci. Rep.">
        <title>Chromosome-level genome map provides insights into diverse defense mechanisms in the medicinal fungus Ganoderma sinense.</title>
        <authorList>
            <person name="Zhu Y."/>
            <person name="Xu J."/>
            <person name="Sun C."/>
            <person name="Zhou S."/>
            <person name="Xu H."/>
            <person name="Nelson D.R."/>
            <person name="Qian J."/>
            <person name="Song J."/>
            <person name="Luo H."/>
            <person name="Xiang L."/>
            <person name="Li Y."/>
            <person name="Xu Z."/>
            <person name="Ji A."/>
            <person name="Wang L."/>
            <person name="Lu S."/>
            <person name="Hayward A."/>
            <person name="Sun W."/>
            <person name="Li X."/>
            <person name="Schwartz D.C."/>
            <person name="Wang Y."/>
            <person name="Chen S."/>
        </authorList>
    </citation>
    <scope>NUCLEOTIDE SEQUENCE [LARGE SCALE GENOMIC DNA]</scope>
    <source>
        <strain evidence="3 4">ZZ0214-1</strain>
    </source>
</reference>
<organism evidence="3 4">
    <name type="scientific">Ganoderma sinense ZZ0214-1</name>
    <dbReference type="NCBI Taxonomy" id="1077348"/>
    <lineage>
        <taxon>Eukaryota</taxon>
        <taxon>Fungi</taxon>
        <taxon>Dikarya</taxon>
        <taxon>Basidiomycota</taxon>
        <taxon>Agaricomycotina</taxon>
        <taxon>Agaricomycetes</taxon>
        <taxon>Polyporales</taxon>
        <taxon>Polyporaceae</taxon>
        <taxon>Ganoderma</taxon>
    </lineage>
</organism>
<sequence>MFVASLLCQVILATAAFAVPTAKERLADRVARRAAGLTRQTLPKQSVELTENTLVSDVKGLDNATHASVSYSTNWAGAILSEKTATYKTVTGTFVIPTPKEPAGQTGKHFASAWVGIDGDTCGKAILQTGVDFAINGKDVSYSAWYEWFPAAAADFSGITFKAGDTVTVTVAASSKTGGKATIKNHRTGKTVSHTFSGQPALCEYDAEWIVEDFSSGGLVPFANFGEVTFTDASATTVAGKTVGPANAKQIDIVKSNKVITKVATGAKSVTVTYTGQ</sequence>
<evidence type="ECO:0000313" key="4">
    <source>
        <dbReference type="Proteomes" id="UP000230002"/>
    </source>
</evidence>
<feature type="chain" id="PRO_5013621015" description="Aspergillopepsin" evidence="2">
    <location>
        <begin position="19"/>
        <end position="277"/>
    </location>
</feature>